<organism evidence="2 3">
    <name type="scientific">Shimia isoporae</name>
    <dbReference type="NCBI Taxonomy" id="647720"/>
    <lineage>
        <taxon>Bacteria</taxon>
        <taxon>Pseudomonadati</taxon>
        <taxon>Pseudomonadota</taxon>
        <taxon>Alphaproteobacteria</taxon>
        <taxon>Rhodobacterales</taxon>
        <taxon>Roseobacteraceae</taxon>
    </lineage>
</organism>
<keyword evidence="3" id="KW-1185">Reference proteome</keyword>
<feature type="transmembrane region" description="Helical" evidence="1">
    <location>
        <begin position="109"/>
        <end position="129"/>
    </location>
</feature>
<accession>A0A4R1NNG8</accession>
<reference evidence="2 3" key="1">
    <citation type="submission" date="2019-03" db="EMBL/GenBank/DDBJ databases">
        <title>Genomic Encyclopedia of Archaeal and Bacterial Type Strains, Phase II (KMG-II): from individual species to whole genera.</title>
        <authorList>
            <person name="Goeker M."/>
        </authorList>
    </citation>
    <scope>NUCLEOTIDE SEQUENCE [LARGE SCALE GENOMIC DNA]</scope>
    <source>
        <strain evidence="2 3">DSM 26433</strain>
    </source>
</reference>
<dbReference type="AlphaFoldDB" id="A0A4R1NNG8"/>
<feature type="transmembrane region" description="Helical" evidence="1">
    <location>
        <begin position="7"/>
        <end position="27"/>
    </location>
</feature>
<name>A0A4R1NNG8_9RHOB</name>
<gene>
    <name evidence="2" type="ORF">BXY66_2084</name>
</gene>
<protein>
    <submittedName>
        <fullName evidence="2">Putative membrane protein DUF2306</fullName>
    </submittedName>
</protein>
<feature type="transmembrane region" description="Helical" evidence="1">
    <location>
        <begin position="47"/>
        <end position="69"/>
    </location>
</feature>
<evidence type="ECO:0000313" key="2">
    <source>
        <dbReference type="EMBL" id="TCL10016.1"/>
    </source>
</evidence>
<feature type="transmembrane region" description="Helical" evidence="1">
    <location>
        <begin position="176"/>
        <end position="193"/>
    </location>
</feature>
<evidence type="ECO:0000256" key="1">
    <source>
        <dbReference type="SAM" id="Phobius"/>
    </source>
</evidence>
<keyword evidence="1" id="KW-1133">Transmembrane helix</keyword>
<proteinExistence type="predicted"/>
<sequence>MKVLVSARTFFLWFFCLGIAVWSWRFLLFGVEATMEFVAYHAIERRWAFYAHVGLAPVALMLVPLQFWTKLRMRRPALHRWMGRAYAIAILLAGVGGILMAIGTDAGQLAAVGFALLGFAWIGTTAVAVSHIRNKHIEDHKAWMIRSAALTLAAVTLRLELPILAMTVGLEVGYPLVAWLCWVPNILVAEWVVRRRPVLGAAQPV</sequence>
<dbReference type="OrthoDB" id="8759010at2"/>
<evidence type="ECO:0000313" key="3">
    <source>
        <dbReference type="Proteomes" id="UP000295673"/>
    </source>
</evidence>
<keyword evidence="1" id="KW-0812">Transmembrane</keyword>
<feature type="transmembrane region" description="Helical" evidence="1">
    <location>
        <begin position="149"/>
        <end position="170"/>
    </location>
</feature>
<dbReference type="RefSeq" id="WP_132859996.1">
    <property type="nucleotide sequence ID" value="NZ_SMGR01000001.1"/>
</dbReference>
<dbReference type="InterPro" id="IPR018750">
    <property type="entry name" value="DUF2306_membrane"/>
</dbReference>
<dbReference type="Pfam" id="PF10067">
    <property type="entry name" value="DUF2306"/>
    <property type="match status" value="1"/>
</dbReference>
<feature type="transmembrane region" description="Helical" evidence="1">
    <location>
        <begin position="81"/>
        <end position="103"/>
    </location>
</feature>
<dbReference type="EMBL" id="SMGR01000001">
    <property type="protein sequence ID" value="TCL10016.1"/>
    <property type="molecule type" value="Genomic_DNA"/>
</dbReference>
<dbReference type="Proteomes" id="UP000295673">
    <property type="component" value="Unassembled WGS sequence"/>
</dbReference>
<comment type="caution">
    <text evidence="2">The sequence shown here is derived from an EMBL/GenBank/DDBJ whole genome shotgun (WGS) entry which is preliminary data.</text>
</comment>
<keyword evidence="1" id="KW-0472">Membrane</keyword>